<dbReference type="OrthoDB" id="5119511at2"/>
<protein>
    <submittedName>
        <fullName evidence="2">Uncharacterized protein</fullName>
    </submittedName>
</protein>
<dbReference type="Proteomes" id="UP000198867">
    <property type="component" value="Unassembled WGS sequence"/>
</dbReference>
<accession>A0A1I5AA94</accession>
<evidence type="ECO:0000313" key="3">
    <source>
        <dbReference type="Proteomes" id="UP000198867"/>
    </source>
</evidence>
<evidence type="ECO:0000313" key="2">
    <source>
        <dbReference type="EMBL" id="SFN59333.1"/>
    </source>
</evidence>
<keyword evidence="3" id="KW-1185">Reference proteome</keyword>
<sequence length="109" mass="11753">MRRLYYSSGSTLTGDEVCKAVLRYARALAGTGDADIIAIPVVTDDGIRGSAHLLVGPASQLFSMPAASDGDDPFDAEVIDKLDRMTRALQPSRPQAEPQRTDMFDLDLP</sequence>
<name>A0A1I5AA94_9MICO</name>
<dbReference type="RefSeq" id="WP_090709871.1">
    <property type="nucleotide sequence ID" value="NZ_FOVM01000003.1"/>
</dbReference>
<organism evidence="2 3">
    <name type="scientific">Mycetocola miduiensis</name>
    <dbReference type="NCBI Taxonomy" id="995034"/>
    <lineage>
        <taxon>Bacteria</taxon>
        <taxon>Bacillati</taxon>
        <taxon>Actinomycetota</taxon>
        <taxon>Actinomycetes</taxon>
        <taxon>Micrococcales</taxon>
        <taxon>Microbacteriaceae</taxon>
        <taxon>Mycetocola</taxon>
    </lineage>
</organism>
<feature type="region of interest" description="Disordered" evidence="1">
    <location>
        <begin position="87"/>
        <end position="109"/>
    </location>
</feature>
<reference evidence="3" key="1">
    <citation type="submission" date="2016-10" db="EMBL/GenBank/DDBJ databases">
        <authorList>
            <person name="Varghese N."/>
            <person name="Submissions S."/>
        </authorList>
    </citation>
    <scope>NUCLEOTIDE SEQUENCE [LARGE SCALE GENOMIC DNA]</scope>
    <source>
        <strain evidence="3">CGMCC 1.11101</strain>
    </source>
</reference>
<proteinExistence type="predicted"/>
<dbReference type="EMBL" id="FOVM01000003">
    <property type="protein sequence ID" value="SFN59333.1"/>
    <property type="molecule type" value="Genomic_DNA"/>
</dbReference>
<dbReference type="STRING" id="995034.SAMN05216219_1293"/>
<evidence type="ECO:0000256" key="1">
    <source>
        <dbReference type="SAM" id="MobiDB-lite"/>
    </source>
</evidence>
<gene>
    <name evidence="2" type="ORF">SAMN05216219_1293</name>
</gene>
<dbReference type="AlphaFoldDB" id="A0A1I5AA94"/>